<feature type="signal peptide" evidence="1">
    <location>
        <begin position="1"/>
        <end position="19"/>
    </location>
</feature>
<dbReference type="AlphaFoldDB" id="A0A0D0AND3"/>
<dbReference type="HOGENOM" id="CLU_2723913_0_0_1"/>
<reference evidence="2 3" key="1">
    <citation type="submission" date="2014-04" db="EMBL/GenBank/DDBJ databases">
        <authorList>
            <consortium name="DOE Joint Genome Institute"/>
            <person name="Kuo A."/>
            <person name="Ruytinx J."/>
            <person name="Rineau F."/>
            <person name="Colpaert J."/>
            <person name="Kohler A."/>
            <person name="Nagy L.G."/>
            <person name="Floudas D."/>
            <person name="Copeland A."/>
            <person name="Barry K.W."/>
            <person name="Cichocki N."/>
            <person name="Veneault-Fourrey C."/>
            <person name="LaButti K."/>
            <person name="Lindquist E.A."/>
            <person name="Lipzen A."/>
            <person name="Lundell T."/>
            <person name="Morin E."/>
            <person name="Murat C."/>
            <person name="Sun H."/>
            <person name="Tunlid A."/>
            <person name="Henrissat B."/>
            <person name="Grigoriev I.V."/>
            <person name="Hibbett D.S."/>
            <person name="Martin F."/>
            <person name="Nordberg H.P."/>
            <person name="Cantor M.N."/>
            <person name="Hua S.X."/>
        </authorList>
    </citation>
    <scope>NUCLEOTIDE SEQUENCE [LARGE SCALE GENOMIC DNA]</scope>
    <source>
        <strain evidence="2 3">UH-Slu-Lm8-n1</strain>
    </source>
</reference>
<feature type="chain" id="PRO_5002218802" evidence="1">
    <location>
        <begin position="20"/>
        <end position="72"/>
    </location>
</feature>
<organism evidence="2 3">
    <name type="scientific">Suillus luteus UH-Slu-Lm8-n1</name>
    <dbReference type="NCBI Taxonomy" id="930992"/>
    <lineage>
        <taxon>Eukaryota</taxon>
        <taxon>Fungi</taxon>
        <taxon>Dikarya</taxon>
        <taxon>Basidiomycota</taxon>
        <taxon>Agaricomycotina</taxon>
        <taxon>Agaricomycetes</taxon>
        <taxon>Agaricomycetidae</taxon>
        <taxon>Boletales</taxon>
        <taxon>Suillineae</taxon>
        <taxon>Suillaceae</taxon>
        <taxon>Suillus</taxon>
    </lineage>
</organism>
<dbReference type="EMBL" id="KN835927">
    <property type="protein sequence ID" value="KIK33508.1"/>
    <property type="molecule type" value="Genomic_DNA"/>
</dbReference>
<reference evidence="3" key="2">
    <citation type="submission" date="2015-01" db="EMBL/GenBank/DDBJ databases">
        <title>Evolutionary Origins and Diversification of the Mycorrhizal Mutualists.</title>
        <authorList>
            <consortium name="DOE Joint Genome Institute"/>
            <consortium name="Mycorrhizal Genomics Consortium"/>
            <person name="Kohler A."/>
            <person name="Kuo A."/>
            <person name="Nagy L.G."/>
            <person name="Floudas D."/>
            <person name="Copeland A."/>
            <person name="Barry K.W."/>
            <person name="Cichocki N."/>
            <person name="Veneault-Fourrey C."/>
            <person name="LaButti K."/>
            <person name="Lindquist E.A."/>
            <person name="Lipzen A."/>
            <person name="Lundell T."/>
            <person name="Morin E."/>
            <person name="Murat C."/>
            <person name="Riley R."/>
            <person name="Ohm R."/>
            <person name="Sun H."/>
            <person name="Tunlid A."/>
            <person name="Henrissat B."/>
            <person name="Grigoriev I.V."/>
            <person name="Hibbett D.S."/>
            <person name="Martin F."/>
        </authorList>
    </citation>
    <scope>NUCLEOTIDE SEQUENCE [LARGE SCALE GENOMIC DNA]</scope>
    <source>
        <strain evidence="3">UH-Slu-Lm8-n1</strain>
    </source>
</reference>
<evidence type="ECO:0000256" key="1">
    <source>
        <dbReference type="SAM" id="SignalP"/>
    </source>
</evidence>
<keyword evidence="1" id="KW-0732">Signal</keyword>
<accession>A0A0D0AND3</accession>
<dbReference type="Proteomes" id="UP000054485">
    <property type="component" value="Unassembled WGS sequence"/>
</dbReference>
<evidence type="ECO:0000313" key="2">
    <source>
        <dbReference type="EMBL" id="KIK33508.1"/>
    </source>
</evidence>
<keyword evidence="3" id="KW-1185">Reference proteome</keyword>
<evidence type="ECO:0000313" key="3">
    <source>
        <dbReference type="Proteomes" id="UP000054485"/>
    </source>
</evidence>
<dbReference type="InParanoid" id="A0A0D0AND3"/>
<protein>
    <submittedName>
        <fullName evidence="2">Uncharacterized protein</fullName>
    </submittedName>
</protein>
<gene>
    <name evidence="2" type="ORF">CY34DRAFT_813556</name>
</gene>
<dbReference type="OrthoDB" id="2667041at2759"/>
<name>A0A0D0AND3_9AGAM</name>
<proteinExistence type="predicted"/>
<sequence length="72" mass="7967">MKLIQVVFLTILAAASANARGTEVLRALAPRFTISCPVPPDCAAHPPSDCPPGKYAYQYRWSCWLCCYNVYS</sequence>